<evidence type="ECO:0000313" key="3">
    <source>
        <dbReference type="Proteomes" id="UP001141806"/>
    </source>
</evidence>
<dbReference type="InterPro" id="IPR032675">
    <property type="entry name" value="LRR_dom_sf"/>
</dbReference>
<dbReference type="InterPro" id="IPR055357">
    <property type="entry name" value="LRR_At1g61320_AtMIF1"/>
</dbReference>
<dbReference type="InterPro" id="IPR053781">
    <property type="entry name" value="F-box_AtFBL13-like"/>
</dbReference>
<dbReference type="Gene3D" id="1.20.1280.50">
    <property type="match status" value="1"/>
</dbReference>
<feature type="domain" description="F-box" evidence="1">
    <location>
        <begin position="14"/>
        <end position="62"/>
    </location>
</feature>
<dbReference type="PROSITE" id="PS50181">
    <property type="entry name" value="FBOX"/>
    <property type="match status" value="1"/>
</dbReference>
<proteinExistence type="predicted"/>
<dbReference type="Pfam" id="PF23622">
    <property type="entry name" value="LRR_At1g61320_AtMIF1"/>
    <property type="match status" value="1"/>
</dbReference>
<dbReference type="PANTHER" id="PTHR31900:SF32">
    <property type="entry name" value="F-BOX_RNI_FBD-LIKE DOMAIN PROTEIN"/>
    <property type="match status" value="1"/>
</dbReference>
<dbReference type="SMART" id="SM00579">
    <property type="entry name" value="FBD"/>
    <property type="match status" value="1"/>
</dbReference>
<reference evidence="2" key="1">
    <citation type="journal article" date="2023" name="Plant J.">
        <title>The genome of the king protea, Protea cynaroides.</title>
        <authorList>
            <person name="Chang J."/>
            <person name="Duong T.A."/>
            <person name="Schoeman C."/>
            <person name="Ma X."/>
            <person name="Roodt D."/>
            <person name="Barker N."/>
            <person name="Li Z."/>
            <person name="Van de Peer Y."/>
            <person name="Mizrachi E."/>
        </authorList>
    </citation>
    <scope>NUCLEOTIDE SEQUENCE</scope>
    <source>
        <tissue evidence="2">Young leaves</tissue>
    </source>
</reference>
<dbReference type="Pfam" id="PF00646">
    <property type="entry name" value="F-box"/>
    <property type="match status" value="1"/>
</dbReference>
<dbReference type="PANTHER" id="PTHR31900">
    <property type="entry name" value="F-BOX/RNI SUPERFAMILY PROTEIN-RELATED"/>
    <property type="match status" value="1"/>
</dbReference>
<comment type="caution">
    <text evidence="2">The sequence shown here is derived from an EMBL/GenBank/DDBJ whole genome shotgun (WGS) entry which is preliminary data.</text>
</comment>
<dbReference type="CDD" id="cd22160">
    <property type="entry name" value="F-box_AtFBL13-like"/>
    <property type="match status" value="1"/>
</dbReference>
<dbReference type="InterPro" id="IPR001810">
    <property type="entry name" value="F-box_dom"/>
</dbReference>
<sequence>MERMESQKRNKETFDRISYLPEPILHHILSFLSTKDALKTSFLSKSWSNLWTSIRILDFDEFTFYNKDVMFYYHGELGDEEDDDKIKWELKKQFADLIDRSLLPLEGQNIRELNINFDHIDDSILMTRVDPWVRFALTNVSLFRLDFSCGEPLEYCPENMYQLPPCSFPSKFLKVMELSCCQFMALEHNISFPCLETVILNQVQLYDTSVTDLIANSPHLESLYLESCWFSTHFIIDAPQSQLKYLVLDSNDVDEQCHISVPSLLHIQFFGVMPSNISVENLSNLIDARLEFRYSVYSIYGGMLEMLCELLNAMDHAKTLTLSNFCLQILSLLEAGVAELREYLPSPLYNLKHLTVKTDLNNYALVGLACLLRISPNLEAFSIEFSYDNVRLVFGDDLFSEEYKHISKLDDSEFWESQLLLFPCLSHLEKVEINKFGGQKFEMGLVKYLLQKSFLLKEMVIIHDKCNNDELEFLKELFKSRVCNTSAVM</sequence>
<dbReference type="EMBL" id="JAMYWD010000001">
    <property type="protein sequence ID" value="KAJ4981559.1"/>
    <property type="molecule type" value="Genomic_DNA"/>
</dbReference>
<evidence type="ECO:0000259" key="1">
    <source>
        <dbReference type="PROSITE" id="PS50181"/>
    </source>
</evidence>
<dbReference type="Gene3D" id="3.80.10.10">
    <property type="entry name" value="Ribonuclease Inhibitor"/>
    <property type="match status" value="1"/>
</dbReference>
<dbReference type="InterPro" id="IPR050232">
    <property type="entry name" value="FBL13/AtMIF1-like"/>
</dbReference>
<dbReference type="SUPFAM" id="SSF81383">
    <property type="entry name" value="F-box domain"/>
    <property type="match status" value="1"/>
</dbReference>
<dbReference type="InterPro" id="IPR036047">
    <property type="entry name" value="F-box-like_dom_sf"/>
</dbReference>
<dbReference type="AlphaFoldDB" id="A0A9Q0L399"/>
<organism evidence="2 3">
    <name type="scientific">Protea cynaroides</name>
    <dbReference type="NCBI Taxonomy" id="273540"/>
    <lineage>
        <taxon>Eukaryota</taxon>
        <taxon>Viridiplantae</taxon>
        <taxon>Streptophyta</taxon>
        <taxon>Embryophyta</taxon>
        <taxon>Tracheophyta</taxon>
        <taxon>Spermatophyta</taxon>
        <taxon>Magnoliopsida</taxon>
        <taxon>Proteales</taxon>
        <taxon>Proteaceae</taxon>
        <taxon>Protea</taxon>
    </lineage>
</organism>
<accession>A0A9Q0L399</accession>
<name>A0A9Q0L399_9MAGN</name>
<dbReference type="SMART" id="SM00256">
    <property type="entry name" value="FBOX"/>
    <property type="match status" value="1"/>
</dbReference>
<dbReference type="Proteomes" id="UP001141806">
    <property type="component" value="Unassembled WGS sequence"/>
</dbReference>
<keyword evidence="3" id="KW-1185">Reference proteome</keyword>
<dbReference type="SUPFAM" id="SSF52047">
    <property type="entry name" value="RNI-like"/>
    <property type="match status" value="1"/>
</dbReference>
<protein>
    <recommendedName>
        <fullName evidence="1">F-box domain-containing protein</fullName>
    </recommendedName>
</protein>
<dbReference type="OrthoDB" id="1939276at2759"/>
<evidence type="ECO:0000313" key="2">
    <source>
        <dbReference type="EMBL" id="KAJ4981559.1"/>
    </source>
</evidence>
<dbReference type="InterPro" id="IPR006566">
    <property type="entry name" value="FBD"/>
</dbReference>
<gene>
    <name evidence="2" type="ORF">NE237_032396</name>
</gene>